<dbReference type="EMBL" id="JBHUFW010000008">
    <property type="protein sequence ID" value="MFD1863471.1"/>
    <property type="molecule type" value="Genomic_DNA"/>
</dbReference>
<accession>A0ABW4QIP2</accession>
<reference evidence="3" key="1">
    <citation type="journal article" date="2019" name="Int. J. Syst. Evol. Microbiol.">
        <title>The Global Catalogue of Microorganisms (GCM) 10K type strain sequencing project: providing services to taxonomists for standard genome sequencing and annotation.</title>
        <authorList>
            <consortium name="The Broad Institute Genomics Platform"/>
            <consortium name="The Broad Institute Genome Sequencing Center for Infectious Disease"/>
            <person name="Wu L."/>
            <person name="Ma J."/>
        </authorList>
    </citation>
    <scope>NUCLEOTIDE SEQUENCE [LARGE SCALE GENOMIC DNA]</scope>
    <source>
        <strain evidence="3">CGMCC 1.15475</strain>
    </source>
</reference>
<dbReference type="Proteomes" id="UP001597273">
    <property type="component" value="Unassembled WGS sequence"/>
</dbReference>
<dbReference type="Gene3D" id="3.10.450.310">
    <property type="match status" value="1"/>
</dbReference>
<feature type="domain" description="Regulatory protein YycH" evidence="1">
    <location>
        <begin position="5"/>
        <end position="433"/>
    </location>
</feature>
<dbReference type="CDD" id="cd15787">
    <property type="entry name" value="YycH_N"/>
    <property type="match status" value="1"/>
</dbReference>
<comment type="caution">
    <text evidence="2">The sequence shown here is derived from an EMBL/GenBank/DDBJ whole genome shotgun (WGS) entry which is preliminary data.</text>
</comment>
<dbReference type="InterPro" id="IPR042274">
    <property type="entry name" value="YycH/YycI_2"/>
</dbReference>
<sequence length="446" mass="50798">MKYVEHIKTIALFLLIFLSLALTFSVWTFTPDYDEIEATPAVEVALGESKSVERVVKPHKVIYHGEEETKGTINQKQVDLLLNTMKEWQINEIMEVEEDASPALLKSYMHDPNRAVVYYPAPLPFPVLGSILQITDESLLEASFDRIVLVWGKSEQPEMTLYFINSRSGRIHKGNVVSAELNQFIPRIVEPALSDFDTYITEEGVGQMPIYLPENKLTVDTYRYLLEDIPDKKFVDGLFENPGQVESSGELTNEEYSDASEALMKFDDSKKSIRYVQPQAQTSDPAIPSELIFDTADWINSHSGWTNDYRYFSMEPLSQQINYRLYLNNLPVFSTALADSLELTWGIDGEMEQIFRYYRPYYVLESLGEPQPMELASGSSALHAVSHTKGLKPEAVTDVMLGYQMTRDEKDPDRLVVLEPTWFYKANGKWTPLSAEELGGDQFGLE</sequence>
<gene>
    <name evidence="2" type="ORF">ACFSDB_11140</name>
</gene>
<protein>
    <submittedName>
        <fullName evidence="2">YycH family regulatory protein</fullName>
    </submittedName>
</protein>
<organism evidence="2 3">
    <name type="scientific">Planococcus chinensis</name>
    <dbReference type="NCBI Taxonomy" id="272917"/>
    <lineage>
        <taxon>Bacteria</taxon>
        <taxon>Bacillati</taxon>
        <taxon>Bacillota</taxon>
        <taxon>Bacilli</taxon>
        <taxon>Bacillales</taxon>
        <taxon>Caryophanaceae</taxon>
        <taxon>Planococcus</taxon>
    </lineage>
</organism>
<keyword evidence="3" id="KW-1185">Reference proteome</keyword>
<dbReference type="Pfam" id="PF07435">
    <property type="entry name" value="YycH"/>
    <property type="match status" value="1"/>
</dbReference>
<name>A0ABW4QIP2_9BACL</name>
<dbReference type="Gene3D" id="3.30.310.160">
    <property type="entry name" value="YycH protein, domain 2"/>
    <property type="match status" value="1"/>
</dbReference>
<dbReference type="RefSeq" id="WP_204893162.1">
    <property type="nucleotide sequence ID" value="NZ_JBHUFW010000008.1"/>
</dbReference>
<evidence type="ECO:0000313" key="2">
    <source>
        <dbReference type="EMBL" id="MFD1863471.1"/>
    </source>
</evidence>
<dbReference type="InterPro" id="IPR009996">
    <property type="entry name" value="YycH"/>
</dbReference>
<evidence type="ECO:0000313" key="3">
    <source>
        <dbReference type="Proteomes" id="UP001597273"/>
    </source>
</evidence>
<evidence type="ECO:0000259" key="1">
    <source>
        <dbReference type="Pfam" id="PF07435"/>
    </source>
</evidence>
<proteinExistence type="predicted"/>